<name>A0ABV9FAD9_9BACL</name>
<evidence type="ECO:0000313" key="8">
    <source>
        <dbReference type="Proteomes" id="UP001596028"/>
    </source>
</evidence>
<evidence type="ECO:0000256" key="1">
    <source>
        <dbReference type="ARBA" id="ARBA00004418"/>
    </source>
</evidence>
<reference evidence="8" key="1">
    <citation type="journal article" date="2019" name="Int. J. Syst. Evol. Microbiol.">
        <title>The Global Catalogue of Microorganisms (GCM) 10K type strain sequencing project: providing services to taxonomists for standard genome sequencing and annotation.</title>
        <authorList>
            <consortium name="The Broad Institute Genomics Platform"/>
            <consortium name="The Broad Institute Genome Sequencing Center for Infectious Disease"/>
            <person name="Wu L."/>
            <person name="Ma J."/>
        </authorList>
    </citation>
    <scope>NUCLEOTIDE SEQUENCE [LARGE SCALE GENOMIC DNA]</scope>
    <source>
        <strain evidence="8">CCUG 49571</strain>
    </source>
</reference>
<dbReference type="CDD" id="cd01005">
    <property type="entry name" value="PBP2_CysP"/>
    <property type="match status" value="1"/>
</dbReference>
<comment type="similarity">
    <text evidence="2">Belongs to the prokaryotic sulfate-binding protein family.</text>
</comment>
<comment type="subcellular location">
    <subcellularLocation>
        <location evidence="1">Periplasm</location>
    </subcellularLocation>
</comment>
<dbReference type="InterPro" id="IPR005669">
    <property type="entry name" value="Thiosulph/SO4-bd"/>
</dbReference>
<dbReference type="Pfam" id="PF13531">
    <property type="entry name" value="SBP_bac_11"/>
    <property type="match status" value="1"/>
</dbReference>
<evidence type="ECO:0000256" key="6">
    <source>
        <dbReference type="SAM" id="MobiDB-lite"/>
    </source>
</evidence>
<keyword evidence="4" id="KW-0732">Signal</keyword>
<evidence type="ECO:0000256" key="3">
    <source>
        <dbReference type="ARBA" id="ARBA00022448"/>
    </source>
</evidence>
<proteinExistence type="inferred from homology"/>
<dbReference type="Gene3D" id="3.40.190.10">
    <property type="entry name" value="Periplasmic binding protein-like II"/>
    <property type="match status" value="2"/>
</dbReference>
<comment type="caution">
    <text evidence="7">The sequence shown here is derived from an EMBL/GenBank/DDBJ whole genome shotgun (WGS) entry which is preliminary data.</text>
</comment>
<dbReference type="PANTHER" id="PTHR30368">
    <property type="entry name" value="SULFATE-BINDING PROTEIN"/>
    <property type="match status" value="1"/>
</dbReference>
<keyword evidence="8" id="KW-1185">Reference proteome</keyword>
<dbReference type="SUPFAM" id="SSF53850">
    <property type="entry name" value="Periplasmic binding protein-like II"/>
    <property type="match status" value="1"/>
</dbReference>
<dbReference type="NCBIfam" id="TIGR00971">
    <property type="entry name" value="3a0106s03"/>
    <property type="match status" value="1"/>
</dbReference>
<evidence type="ECO:0000256" key="4">
    <source>
        <dbReference type="ARBA" id="ARBA00022729"/>
    </source>
</evidence>
<evidence type="ECO:0000256" key="2">
    <source>
        <dbReference type="ARBA" id="ARBA00006099"/>
    </source>
</evidence>
<sequence>MNVEVLNKWKLLLVAALIVTVLSACGSKNNGSAPAHAASPSGSAASESAGASSSEAAGEEKPKDIELLNVSYDPTRELYEEFNASFAEYWKEKTGGKITIKQSHGGSGKQARSVIDGLEADVVTLALGFDIDALIEPGLLNADWQRTFEQNSTPYTSTIVFLVRKGNPKGIQDWDDLIQEGVQVITPNPKTSGGARWNYLAAWGYATRTLGYDEAQTLDFLKKLFKNVPVLDTGARGSTTTFVEKGIGDVLLAWENEAYLALKEFGDHYEIVTPSLSILAEPPVAIVDKNVDKKGTREAATEYLQYLYTEQGQEIAAKNFYRPRLQSVADRYKDQFGELNLLTIDEDFGGWNEAQAKHFSDGGTFDQIYAPGS</sequence>
<dbReference type="PROSITE" id="PS00757">
    <property type="entry name" value="PROK_SULFATE_BIND_2"/>
    <property type="match status" value="1"/>
</dbReference>
<accession>A0ABV9FAD9</accession>
<dbReference type="InterPro" id="IPR034408">
    <property type="entry name" value="Sulphate/thiosulphate_BS"/>
</dbReference>
<protein>
    <submittedName>
        <fullName evidence="7">Sulfate ABC transporter substrate-binding protein</fullName>
    </submittedName>
</protein>
<feature type="compositionally biased region" description="Low complexity" evidence="6">
    <location>
        <begin position="31"/>
        <end position="56"/>
    </location>
</feature>
<evidence type="ECO:0000256" key="5">
    <source>
        <dbReference type="ARBA" id="ARBA00022764"/>
    </source>
</evidence>
<dbReference type="RefSeq" id="WP_378091711.1">
    <property type="nucleotide sequence ID" value="NZ_JBHSEP010000001.1"/>
</dbReference>
<evidence type="ECO:0000313" key="7">
    <source>
        <dbReference type="EMBL" id="MFC4597014.1"/>
    </source>
</evidence>
<dbReference type="PANTHER" id="PTHR30368:SF2">
    <property type="entry name" value="SULFATE-BINDING PROTEIN"/>
    <property type="match status" value="1"/>
</dbReference>
<dbReference type="EMBL" id="JBHSEP010000001">
    <property type="protein sequence ID" value="MFC4597014.1"/>
    <property type="molecule type" value="Genomic_DNA"/>
</dbReference>
<feature type="region of interest" description="Disordered" evidence="6">
    <location>
        <begin position="30"/>
        <end position="61"/>
    </location>
</feature>
<dbReference type="NCBIfam" id="NF008106">
    <property type="entry name" value="PRK10852.1"/>
    <property type="match status" value="1"/>
</dbReference>
<keyword evidence="3" id="KW-0813">Transport</keyword>
<keyword evidence="5" id="KW-0574">Periplasm</keyword>
<organism evidence="7 8">
    <name type="scientific">Cohnella hongkongensis</name>
    <dbReference type="NCBI Taxonomy" id="178337"/>
    <lineage>
        <taxon>Bacteria</taxon>
        <taxon>Bacillati</taxon>
        <taxon>Bacillota</taxon>
        <taxon>Bacilli</taxon>
        <taxon>Bacillales</taxon>
        <taxon>Paenibacillaceae</taxon>
        <taxon>Cohnella</taxon>
    </lineage>
</organism>
<dbReference type="Proteomes" id="UP001596028">
    <property type="component" value="Unassembled WGS sequence"/>
</dbReference>
<dbReference type="NCBIfam" id="NF008022">
    <property type="entry name" value="PRK10752.1"/>
    <property type="match status" value="1"/>
</dbReference>
<gene>
    <name evidence="7" type="ORF">ACFO3S_02080</name>
</gene>